<feature type="compositionally biased region" description="Polar residues" evidence="1">
    <location>
        <begin position="1"/>
        <end position="16"/>
    </location>
</feature>
<organism evidence="2 3">
    <name type="scientific">Eucalyptus globulus</name>
    <name type="common">Tasmanian blue gum</name>
    <dbReference type="NCBI Taxonomy" id="34317"/>
    <lineage>
        <taxon>Eukaryota</taxon>
        <taxon>Viridiplantae</taxon>
        <taxon>Streptophyta</taxon>
        <taxon>Embryophyta</taxon>
        <taxon>Tracheophyta</taxon>
        <taxon>Spermatophyta</taxon>
        <taxon>Magnoliopsida</taxon>
        <taxon>eudicotyledons</taxon>
        <taxon>Gunneridae</taxon>
        <taxon>Pentapetalae</taxon>
        <taxon>rosids</taxon>
        <taxon>malvids</taxon>
        <taxon>Myrtales</taxon>
        <taxon>Myrtaceae</taxon>
        <taxon>Myrtoideae</taxon>
        <taxon>Eucalypteae</taxon>
        <taxon>Eucalyptus</taxon>
    </lineage>
</organism>
<feature type="region of interest" description="Disordered" evidence="1">
    <location>
        <begin position="385"/>
        <end position="407"/>
    </location>
</feature>
<dbReference type="Proteomes" id="UP001634007">
    <property type="component" value="Unassembled WGS sequence"/>
</dbReference>
<gene>
    <name evidence="2" type="ORF">ACJRO7_003450</name>
</gene>
<dbReference type="PANTHER" id="PTHR31115">
    <property type="entry name" value="OS05G0107300 PROTEIN"/>
    <property type="match status" value="1"/>
</dbReference>
<feature type="compositionally biased region" description="Basic and acidic residues" evidence="1">
    <location>
        <begin position="1075"/>
        <end position="1084"/>
    </location>
</feature>
<keyword evidence="3" id="KW-1185">Reference proteome</keyword>
<evidence type="ECO:0000256" key="1">
    <source>
        <dbReference type="SAM" id="MobiDB-lite"/>
    </source>
</evidence>
<dbReference type="EMBL" id="JBJKBG010000010">
    <property type="protein sequence ID" value="KAL3718313.1"/>
    <property type="molecule type" value="Genomic_DNA"/>
</dbReference>
<feature type="region of interest" description="Disordered" evidence="1">
    <location>
        <begin position="1070"/>
        <end position="1164"/>
    </location>
</feature>
<name>A0ABD3IY23_EUCGL</name>
<dbReference type="AlphaFoldDB" id="A0ABD3IY23"/>
<feature type="region of interest" description="Disordered" evidence="1">
    <location>
        <begin position="347"/>
        <end position="366"/>
    </location>
</feature>
<accession>A0ABD3IY23</accession>
<feature type="region of interest" description="Disordered" evidence="1">
    <location>
        <begin position="227"/>
        <end position="276"/>
    </location>
</feature>
<dbReference type="PANTHER" id="PTHR31115:SF4">
    <property type="entry name" value="SPECTRIN BETA CHAIN, BRAIN"/>
    <property type="match status" value="1"/>
</dbReference>
<protein>
    <submittedName>
        <fullName evidence="2">Uncharacterized protein</fullName>
    </submittedName>
</protein>
<feature type="region of interest" description="Disordered" evidence="1">
    <location>
        <begin position="453"/>
        <end position="477"/>
    </location>
</feature>
<proteinExistence type="predicted"/>
<sequence length="1211" mass="132014">MLGPGNNSGKGSNASTLEVPPLPQCLSLEPITLGNQKHLRPGELRRALAFPVGSTSEGHSFGVNQPKPSAVMATKEIIEDASRKAKDRAKMFRESISKLDKYRENLSSKKRQRTDISSIERSGVDLEKVKSQPRGNPRDMVNARLEQRPKNGGLVKRVRTSVADMRAETKSISASRQPALMERNEEKVQVGNGLLVRSEEKIRRVAAAGDSWERKIKRKRSVSAVGNRTLHGDVDPKQAMQSKLPSDSKLRSGDGHAFRSKTSNGAGGTNKLVSRVESPGSNACAVLKNELEIAPSPRDGTDLFEQRVLLKGNKSNFEEGDLASGSSSLIKGKASRAQRTGSLMVLDSSPSIHTSPGAIEDWEPPPKPNKIMATGITNDKKHTLSPGATSQPMAQWVGQRPHKKSRLRRANLVSPVVNPADKMQNLAQGFATPEPNRRNSVIGNSGSLIGRISGNGNMKIKKEPEISSPFGMPDSEESEAWENGLKEKGMDGGEVSASHSAGDNVLPVKKGKVLCEMGVRKQGRSGRGLSLTKSSVSPRERMEDLIAVKPPQCLRLSSDRNKSKTGRPSTKKLKDKKAVARVGLVLNAGSSDISGEMDDDFETLLAAVHSARNAFNTAFVSTLWKKMKHVFAFVSPEDESYLKQQLNRIEELNESLSFVINHDTLGTVIHKEDSDRPGGREGNHLDEEASQNAILSGRFDIGSLDKVTPLYQRILSALIEDESEELYHHNEGKNLSLQSVSDDSHCGSCNQIDIESRDKDRMESEVESTVDLWNPKVNVLDRFSADKSAASSTVRNSSMSTSVYSNEHSFGDDEYSHSDAAIVSEICSDDMGQLPKKELNVSAFPYHDGQYQSMSLDDRLLLELRSIDIHPEILPDLADDVEVINQDIAELREGLCQQIVRKRANLEKVDKAVMSGEDAKRWKAELEEIAMQRLVEMAYRKRMACRGSSTSKASVRKVSKQVALAFIKRTLVRYKKYEDTGISCFCEPGLQEILFAPLSSSNDAKSVECVGSGTASNTCIDVPNPQAEARGSGAVSSTFERYDSLGKKKEMLIDDVMGCASSKVTSIDSSMLGETKGKRGERQKNTNVTTLSPVAGQQSIQSPGVECKNKVKPKPKASDHPTSRVRPGNGFPASANTSSHATNASLGQPKAGNSARGDSTNDVDEPIDLVNLGLGGNQDLSSFLDFDMDGMQDHDSVGLEVPPWDEFAFDF</sequence>
<reference evidence="2 3" key="1">
    <citation type="submission" date="2024-11" db="EMBL/GenBank/DDBJ databases">
        <title>Chromosome-level genome assembly of Eucalyptus globulus Labill. provides insights into its genome evolution.</title>
        <authorList>
            <person name="Li X."/>
        </authorList>
    </citation>
    <scope>NUCLEOTIDE SEQUENCE [LARGE SCALE GENOMIC DNA]</scope>
    <source>
        <strain evidence="2">CL2024</strain>
        <tissue evidence="2">Fresh tender leaves</tissue>
    </source>
</reference>
<comment type="caution">
    <text evidence="2">The sequence shown here is derived from an EMBL/GenBank/DDBJ whole genome shotgun (WGS) entry which is preliminary data.</text>
</comment>
<feature type="compositionally biased region" description="Basic and acidic residues" evidence="1">
    <location>
        <begin position="246"/>
        <end position="257"/>
    </location>
</feature>
<evidence type="ECO:0000313" key="3">
    <source>
        <dbReference type="Proteomes" id="UP001634007"/>
    </source>
</evidence>
<feature type="compositionally biased region" description="Polar residues" evidence="1">
    <location>
        <begin position="1085"/>
        <end position="1102"/>
    </location>
</feature>
<feature type="region of interest" description="Disordered" evidence="1">
    <location>
        <begin position="1"/>
        <end position="21"/>
    </location>
</feature>
<feature type="compositionally biased region" description="Low complexity" evidence="1">
    <location>
        <begin position="1133"/>
        <end position="1145"/>
    </location>
</feature>
<evidence type="ECO:0000313" key="2">
    <source>
        <dbReference type="EMBL" id="KAL3718313.1"/>
    </source>
</evidence>